<dbReference type="Proteomes" id="UP000308121">
    <property type="component" value="Unassembled WGS sequence"/>
</dbReference>
<protein>
    <submittedName>
        <fullName evidence="1">ATP-binding protein</fullName>
    </submittedName>
</protein>
<dbReference type="OrthoDB" id="5180661at2"/>
<dbReference type="AlphaFoldDB" id="A0A7Z8NT56"/>
<accession>A0A7Z8NT56</accession>
<proteinExistence type="predicted"/>
<dbReference type="RefSeq" id="WP_154727877.1">
    <property type="nucleotide sequence ID" value="NZ_SZYE01000003.1"/>
</dbReference>
<comment type="caution">
    <text evidence="1">The sequence shown here is derived from an EMBL/GenBank/DDBJ whole genome shotgun (WGS) entry which is preliminary data.</text>
</comment>
<keyword evidence="1" id="KW-0547">Nucleotide-binding</keyword>
<dbReference type="InterPro" id="IPR036890">
    <property type="entry name" value="HATPase_C_sf"/>
</dbReference>
<evidence type="ECO:0000313" key="2">
    <source>
        <dbReference type="Proteomes" id="UP000308121"/>
    </source>
</evidence>
<name>A0A7Z8NT56_9CELL</name>
<gene>
    <name evidence="1" type="ORF">FA014_01130</name>
</gene>
<keyword evidence="1" id="KW-0067">ATP-binding</keyword>
<dbReference type="SUPFAM" id="SSF55874">
    <property type="entry name" value="ATPase domain of HSP90 chaperone/DNA topoisomerase II/histidine kinase"/>
    <property type="match status" value="1"/>
</dbReference>
<dbReference type="EMBL" id="SZYE01000003">
    <property type="protein sequence ID" value="TKR27332.1"/>
    <property type="molecule type" value="Genomic_DNA"/>
</dbReference>
<dbReference type="GO" id="GO:0005524">
    <property type="term" value="F:ATP binding"/>
    <property type="evidence" value="ECO:0007669"/>
    <property type="project" value="UniProtKB-KW"/>
</dbReference>
<evidence type="ECO:0000313" key="1">
    <source>
        <dbReference type="EMBL" id="TKR27332.1"/>
    </source>
</evidence>
<dbReference type="Gene3D" id="3.30.565.10">
    <property type="entry name" value="Histidine kinase-like ATPase, C-terminal domain"/>
    <property type="match status" value="1"/>
</dbReference>
<sequence>MHIAVPTSARLQNIESFVKRISDSESPELRISLPATYFSVHPLVLAATAAAGIRARQSGKDVIIDDIPDTPSCRYLQRMGLFSSLDIDPNMKVREREAIGRFMPLRTIRTGLQLSEFAVQLPPLLHAEDHRQVEPIQYVMSELVRNTLEHAGIGYASVVAAQVYPKSGIVSIGVADCGRGIASSLSDAHTVATDIDALHLAMQPGVTGKTSQVGGTADNAGAGLFFCKAMAQVSHNYLVVHSGSAMIKFLKAPATQQVNAIYADPRFDRATRHDDLPGWPGTLVGMDIDVNSNRDFAGFMDFVRGTYATEVDSKRRSKSKKRARFE</sequence>
<reference evidence="1 2" key="1">
    <citation type="submission" date="2019-05" db="EMBL/GenBank/DDBJ databases">
        <title>Genome sequence of Cellulomonas hominis strain CS1.</title>
        <authorList>
            <person name="Belmont J."/>
            <person name="Maclea K.S."/>
        </authorList>
    </citation>
    <scope>NUCLEOTIDE SEQUENCE [LARGE SCALE GENOMIC DNA]</scope>
    <source>
        <strain evidence="1 2">CS1</strain>
    </source>
</reference>
<organism evidence="1 2">
    <name type="scientific">Cellulomonas hominis</name>
    <dbReference type="NCBI Taxonomy" id="156981"/>
    <lineage>
        <taxon>Bacteria</taxon>
        <taxon>Bacillati</taxon>
        <taxon>Actinomycetota</taxon>
        <taxon>Actinomycetes</taxon>
        <taxon>Micrococcales</taxon>
        <taxon>Cellulomonadaceae</taxon>
        <taxon>Cellulomonas</taxon>
    </lineage>
</organism>